<accession>A0AA40HEI1</accession>
<sequence>MVFSRKTTRQAGATATGGETAGRASVSPKGTRRLHCAAARDRTHRCEGLRGGDLTTDFSARSALSLPCGEGTESSGFKAQTPPQGTATFPSTAASAQSGGNMQIHTKMAAAQLLQAWLGRQDACYEREAGGQMDLQERHSSRSEDEECRFRIVQRRRRQQSLAGVCSKDKEGGRFHSPHTHRQKDLEMRKRPPLLTLVTGESGTMSSHMETTLGVVE</sequence>
<feature type="region of interest" description="Disordered" evidence="1">
    <location>
        <begin position="1"/>
        <end position="32"/>
    </location>
</feature>
<protein>
    <submittedName>
        <fullName evidence="2">Uncharacterized protein</fullName>
    </submittedName>
</protein>
<dbReference type="EMBL" id="JAULJE010000021">
    <property type="protein sequence ID" value="KAK1329785.1"/>
    <property type="molecule type" value="Genomic_DNA"/>
</dbReference>
<feature type="compositionally biased region" description="Polar residues" evidence="1">
    <location>
        <begin position="72"/>
        <end position="88"/>
    </location>
</feature>
<dbReference type="AlphaFoldDB" id="A0AA40HEI1"/>
<evidence type="ECO:0000313" key="3">
    <source>
        <dbReference type="Proteomes" id="UP001177744"/>
    </source>
</evidence>
<reference evidence="2" key="1">
    <citation type="submission" date="2023-06" db="EMBL/GenBank/DDBJ databases">
        <title>Reference genome for the Northern bat (Eptesicus nilssonii), a most northern bat species.</title>
        <authorList>
            <person name="Laine V.N."/>
            <person name="Pulliainen A.T."/>
            <person name="Lilley T.M."/>
        </authorList>
    </citation>
    <scope>NUCLEOTIDE SEQUENCE</scope>
    <source>
        <strain evidence="2">BLF_Eptnil</strain>
        <tissue evidence="2">Kidney</tissue>
    </source>
</reference>
<evidence type="ECO:0000313" key="2">
    <source>
        <dbReference type="EMBL" id="KAK1329785.1"/>
    </source>
</evidence>
<feature type="region of interest" description="Disordered" evidence="1">
    <location>
        <begin position="69"/>
        <end position="88"/>
    </location>
</feature>
<organism evidence="2 3">
    <name type="scientific">Cnephaeus nilssonii</name>
    <name type="common">Northern bat</name>
    <name type="synonym">Eptesicus nilssonii</name>
    <dbReference type="NCBI Taxonomy" id="3371016"/>
    <lineage>
        <taxon>Eukaryota</taxon>
        <taxon>Metazoa</taxon>
        <taxon>Chordata</taxon>
        <taxon>Craniata</taxon>
        <taxon>Vertebrata</taxon>
        <taxon>Euteleostomi</taxon>
        <taxon>Mammalia</taxon>
        <taxon>Eutheria</taxon>
        <taxon>Laurasiatheria</taxon>
        <taxon>Chiroptera</taxon>
        <taxon>Yangochiroptera</taxon>
        <taxon>Vespertilionidae</taxon>
        <taxon>Cnephaeus</taxon>
    </lineage>
</organism>
<gene>
    <name evidence="2" type="ORF">QTO34_009968</name>
</gene>
<evidence type="ECO:0000256" key="1">
    <source>
        <dbReference type="SAM" id="MobiDB-lite"/>
    </source>
</evidence>
<keyword evidence="3" id="KW-1185">Reference proteome</keyword>
<feature type="non-terminal residue" evidence="2">
    <location>
        <position position="217"/>
    </location>
</feature>
<name>A0AA40HEI1_CNENI</name>
<feature type="region of interest" description="Disordered" evidence="1">
    <location>
        <begin position="168"/>
        <end position="191"/>
    </location>
</feature>
<proteinExistence type="predicted"/>
<feature type="compositionally biased region" description="Low complexity" evidence="1">
    <location>
        <begin position="9"/>
        <end position="24"/>
    </location>
</feature>
<dbReference type="Proteomes" id="UP001177744">
    <property type="component" value="Unassembled WGS sequence"/>
</dbReference>
<comment type="caution">
    <text evidence="2">The sequence shown here is derived from an EMBL/GenBank/DDBJ whole genome shotgun (WGS) entry which is preliminary data.</text>
</comment>